<feature type="domain" description="Transglycosylase SLT" evidence="2">
    <location>
        <begin position="42"/>
        <end position="147"/>
    </location>
</feature>
<dbReference type="PANTHER" id="PTHR37423">
    <property type="entry name" value="SOLUBLE LYTIC MUREIN TRANSGLYCOSYLASE-RELATED"/>
    <property type="match status" value="1"/>
</dbReference>
<evidence type="ECO:0000259" key="2">
    <source>
        <dbReference type="Pfam" id="PF01464"/>
    </source>
</evidence>
<dbReference type="Pfam" id="PF01464">
    <property type="entry name" value="SLT"/>
    <property type="match status" value="1"/>
</dbReference>
<dbReference type="InterPro" id="IPR008258">
    <property type="entry name" value="Transglycosylase_SLT_dom_1"/>
</dbReference>
<evidence type="ECO:0000313" key="3">
    <source>
        <dbReference type="EMBL" id="GAA4417078.1"/>
    </source>
</evidence>
<dbReference type="SUPFAM" id="SSF53955">
    <property type="entry name" value="Lysozyme-like"/>
    <property type="match status" value="1"/>
</dbReference>
<organism evidence="3 4">
    <name type="scientific">Nibrella viscosa</name>
    <dbReference type="NCBI Taxonomy" id="1084524"/>
    <lineage>
        <taxon>Bacteria</taxon>
        <taxon>Pseudomonadati</taxon>
        <taxon>Bacteroidota</taxon>
        <taxon>Cytophagia</taxon>
        <taxon>Cytophagales</taxon>
        <taxon>Spirosomataceae</taxon>
        <taxon>Nibrella</taxon>
    </lineage>
</organism>
<comment type="caution">
    <text evidence="3">The sequence shown here is derived from an EMBL/GenBank/DDBJ whole genome shotgun (WGS) entry which is preliminary data.</text>
</comment>
<dbReference type="Gene3D" id="1.10.530.10">
    <property type="match status" value="1"/>
</dbReference>
<evidence type="ECO:0000313" key="4">
    <source>
        <dbReference type="Proteomes" id="UP001500936"/>
    </source>
</evidence>
<gene>
    <name evidence="3" type="ORF">GCM10023187_49230</name>
</gene>
<reference evidence="4" key="1">
    <citation type="journal article" date="2019" name="Int. J. Syst. Evol. Microbiol.">
        <title>The Global Catalogue of Microorganisms (GCM) 10K type strain sequencing project: providing services to taxonomists for standard genome sequencing and annotation.</title>
        <authorList>
            <consortium name="The Broad Institute Genomics Platform"/>
            <consortium name="The Broad Institute Genome Sequencing Center for Infectious Disease"/>
            <person name="Wu L."/>
            <person name="Ma J."/>
        </authorList>
    </citation>
    <scope>NUCLEOTIDE SEQUENCE [LARGE SCALE GENOMIC DNA]</scope>
    <source>
        <strain evidence="4">JCM 17925</strain>
    </source>
</reference>
<proteinExistence type="inferred from homology"/>
<dbReference type="InterPro" id="IPR023346">
    <property type="entry name" value="Lysozyme-like_dom_sf"/>
</dbReference>
<dbReference type="CDD" id="cd16894">
    <property type="entry name" value="MltD-like"/>
    <property type="match status" value="1"/>
</dbReference>
<dbReference type="Proteomes" id="UP001500936">
    <property type="component" value="Unassembled WGS sequence"/>
</dbReference>
<keyword evidence="4" id="KW-1185">Reference proteome</keyword>
<dbReference type="EMBL" id="BAABHB010000014">
    <property type="protein sequence ID" value="GAA4417078.1"/>
    <property type="molecule type" value="Genomic_DNA"/>
</dbReference>
<protein>
    <recommendedName>
        <fullName evidence="2">Transglycosylase SLT domain-containing protein</fullName>
    </recommendedName>
</protein>
<evidence type="ECO:0000256" key="1">
    <source>
        <dbReference type="ARBA" id="ARBA00007734"/>
    </source>
</evidence>
<name>A0ABP8KWF2_9BACT</name>
<comment type="similarity">
    <text evidence="1">Belongs to the transglycosylase Slt family.</text>
</comment>
<dbReference type="PANTHER" id="PTHR37423:SF2">
    <property type="entry name" value="MEMBRANE-BOUND LYTIC MUREIN TRANSGLYCOSYLASE C"/>
    <property type="match status" value="1"/>
</dbReference>
<sequence>MREEVVARRLVTALVKNSSLNSDFYLIRKRAAGFFPIIEPILAKHKIPSDFKYLPLVESALRGRAVSPKGAAGYWQLMPATARELGLTVNSSLDERRDLHKSTEAACRYLRYLYKHLGSWTLAAAAYNSGIGNLLTNIRRQQESDYYYLKLNAETGRYLYRVLAFKELFGNYKCYAPYLPQKVLAVLSKPVEDQVQDNNEDAILSDSFLQEATRSALAQKIDAPKGGNRTEDLPLPNAADVFRGGVKARLAEAGDLQPGQVWVFHLTRDGLADGKPVTTGDLLYAIVEDIDPQTGKLYLRAEKLYSLVDRATYNLALAAVDAATGRVGIKLPAVDQMKSGWILTWKVL</sequence>
<accession>A0ABP8KWF2</accession>